<feature type="region of interest" description="Disordered" evidence="1">
    <location>
        <begin position="242"/>
        <end position="264"/>
    </location>
</feature>
<dbReference type="Proteomes" id="UP000218209">
    <property type="component" value="Unassembled WGS sequence"/>
</dbReference>
<feature type="compositionally biased region" description="Basic residues" evidence="1">
    <location>
        <begin position="395"/>
        <end position="405"/>
    </location>
</feature>
<feature type="region of interest" description="Disordered" evidence="1">
    <location>
        <begin position="129"/>
        <end position="153"/>
    </location>
</feature>
<feature type="compositionally biased region" description="Low complexity" evidence="1">
    <location>
        <begin position="246"/>
        <end position="263"/>
    </location>
</feature>
<name>A0A1X6NSU5_PORUM</name>
<feature type="compositionally biased region" description="Basic and acidic residues" evidence="1">
    <location>
        <begin position="56"/>
        <end position="68"/>
    </location>
</feature>
<sequence length="441" mass="45102">MDTLGVRLEEGSAAFAAAILPREPGGAPWSAGPHHGGAPRATGGGGDSSGRRRRGGGRDPSDGGEPPRRRSWLRRRPWSSASASESRDRGRRAEAVAKARNLAGGDSFGSSAVFGSGVTGESGAFGRSWARAWPSPPPSSVSATPSAASAADADGGDLTWAAAQWANLTGLLTTLPAAAQGMRLEYTLYGGIPTTIAPLYAWMVARLGAPACRFLLRIRNVELQRAFCFALRQNVLVEELSPPSPAGGEEAPTGAAAAAASATPPRPWTVADRIRLLHVFAVATGSAGLAAGAVGLATRSSGWPAAAAAADLAAFTAGVTDGSGGAAAAAARRLVVTAASGMEAVEGAAVVDITGACTPAEVIDVASLLSFAELWRRLELFFGDRLGGGGPPARRSWRWRPRRWGGGRPPLEPRRTRKRRACALPSGGRDAGVGAQGRPCA</sequence>
<proteinExistence type="predicted"/>
<dbReference type="EMBL" id="KV919120">
    <property type="protein sequence ID" value="OSX71645.1"/>
    <property type="molecule type" value="Genomic_DNA"/>
</dbReference>
<feature type="region of interest" description="Disordered" evidence="1">
    <location>
        <begin position="22"/>
        <end position="92"/>
    </location>
</feature>
<dbReference type="AlphaFoldDB" id="A0A1X6NSU5"/>
<keyword evidence="3" id="KW-1185">Reference proteome</keyword>
<reference evidence="2 3" key="1">
    <citation type="submission" date="2017-03" db="EMBL/GenBank/DDBJ databases">
        <title>WGS assembly of Porphyra umbilicalis.</title>
        <authorList>
            <person name="Brawley S.H."/>
            <person name="Blouin N.A."/>
            <person name="Ficko-Blean E."/>
            <person name="Wheeler G.L."/>
            <person name="Lohr M."/>
            <person name="Goodson H.V."/>
            <person name="Jenkins J.W."/>
            <person name="Blaby-Haas C.E."/>
            <person name="Helliwell K.E."/>
            <person name="Chan C."/>
            <person name="Marriage T."/>
            <person name="Bhattacharya D."/>
            <person name="Klein A.S."/>
            <person name="Badis Y."/>
            <person name="Brodie J."/>
            <person name="Cao Y."/>
            <person name="Collen J."/>
            <person name="Dittami S.M."/>
            <person name="Gachon C.M."/>
            <person name="Green B.R."/>
            <person name="Karpowicz S."/>
            <person name="Kim J.W."/>
            <person name="Kudahl U."/>
            <person name="Lin S."/>
            <person name="Michel G."/>
            <person name="Mittag M."/>
            <person name="Olson B.J."/>
            <person name="Pangilinan J."/>
            <person name="Peng Y."/>
            <person name="Qiu H."/>
            <person name="Shu S."/>
            <person name="Singer J.T."/>
            <person name="Smith A.G."/>
            <person name="Sprecher B.N."/>
            <person name="Wagner V."/>
            <person name="Wang W."/>
            <person name="Wang Z.-Y."/>
            <person name="Yan J."/>
            <person name="Yarish C."/>
            <person name="Zoeuner-Riek S."/>
            <person name="Zhuang Y."/>
            <person name="Zou Y."/>
            <person name="Lindquist E.A."/>
            <person name="Grimwood J."/>
            <person name="Barry K."/>
            <person name="Rokhsar D.S."/>
            <person name="Schmutz J."/>
            <person name="Stiller J.W."/>
            <person name="Grossman A.R."/>
            <person name="Prochnik S.E."/>
        </authorList>
    </citation>
    <scope>NUCLEOTIDE SEQUENCE [LARGE SCALE GENOMIC DNA]</scope>
    <source>
        <strain evidence="2">4086291</strain>
    </source>
</reference>
<evidence type="ECO:0000256" key="1">
    <source>
        <dbReference type="SAM" id="MobiDB-lite"/>
    </source>
</evidence>
<organism evidence="2 3">
    <name type="scientific">Porphyra umbilicalis</name>
    <name type="common">Purple laver</name>
    <name type="synonym">Red alga</name>
    <dbReference type="NCBI Taxonomy" id="2786"/>
    <lineage>
        <taxon>Eukaryota</taxon>
        <taxon>Rhodophyta</taxon>
        <taxon>Bangiophyceae</taxon>
        <taxon>Bangiales</taxon>
        <taxon>Bangiaceae</taxon>
        <taxon>Porphyra</taxon>
    </lineage>
</organism>
<protein>
    <submittedName>
        <fullName evidence="2">Uncharacterized protein</fullName>
    </submittedName>
</protein>
<accession>A0A1X6NSU5</accession>
<feature type="compositionally biased region" description="Low complexity" evidence="1">
    <location>
        <begin position="140"/>
        <end position="151"/>
    </location>
</feature>
<evidence type="ECO:0000313" key="2">
    <source>
        <dbReference type="EMBL" id="OSX71645.1"/>
    </source>
</evidence>
<feature type="region of interest" description="Disordered" evidence="1">
    <location>
        <begin position="389"/>
        <end position="441"/>
    </location>
</feature>
<evidence type="ECO:0000313" key="3">
    <source>
        <dbReference type="Proteomes" id="UP000218209"/>
    </source>
</evidence>
<feature type="compositionally biased region" description="Low complexity" evidence="1">
    <location>
        <begin position="31"/>
        <end position="41"/>
    </location>
</feature>
<gene>
    <name evidence="2" type="ORF">BU14_0517s0015</name>
</gene>